<sequence>MASYSFPPKSTLHYVIQKHWHIPESSHEPSSLSGLEQQLHFLQPRFSLEVLSNIAQFHRSFIFGLQLIFPSQSSPAIRQQSCFLLQYPTTVFILRCTASEYRGDF</sequence>
<dbReference type="AlphaFoldDB" id="A0A4Y2QE08"/>
<proteinExistence type="predicted"/>
<comment type="caution">
    <text evidence="1">The sequence shown here is derived from an EMBL/GenBank/DDBJ whole genome shotgun (WGS) entry which is preliminary data.</text>
</comment>
<name>A0A4Y2QE08_ARAVE</name>
<dbReference type="EMBL" id="BGPR01013703">
    <property type="protein sequence ID" value="GBN61829.1"/>
    <property type="molecule type" value="Genomic_DNA"/>
</dbReference>
<organism evidence="1 2">
    <name type="scientific">Araneus ventricosus</name>
    <name type="common">Orbweaver spider</name>
    <name type="synonym">Epeira ventricosa</name>
    <dbReference type="NCBI Taxonomy" id="182803"/>
    <lineage>
        <taxon>Eukaryota</taxon>
        <taxon>Metazoa</taxon>
        <taxon>Ecdysozoa</taxon>
        <taxon>Arthropoda</taxon>
        <taxon>Chelicerata</taxon>
        <taxon>Arachnida</taxon>
        <taxon>Araneae</taxon>
        <taxon>Araneomorphae</taxon>
        <taxon>Entelegynae</taxon>
        <taxon>Araneoidea</taxon>
        <taxon>Araneidae</taxon>
        <taxon>Araneus</taxon>
    </lineage>
</organism>
<dbReference type="Proteomes" id="UP000499080">
    <property type="component" value="Unassembled WGS sequence"/>
</dbReference>
<gene>
    <name evidence="1" type="ORF">AVEN_137520_1</name>
</gene>
<reference evidence="1 2" key="1">
    <citation type="journal article" date="2019" name="Sci. Rep.">
        <title>Orb-weaving spider Araneus ventricosus genome elucidates the spidroin gene catalogue.</title>
        <authorList>
            <person name="Kono N."/>
            <person name="Nakamura H."/>
            <person name="Ohtoshi R."/>
            <person name="Moran D.A.P."/>
            <person name="Shinohara A."/>
            <person name="Yoshida Y."/>
            <person name="Fujiwara M."/>
            <person name="Mori M."/>
            <person name="Tomita M."/>
            <person name="Arakawa K."/>
        </authorList>
    </citation>
    <scope>NUCLEOTIDE SEQUENCE [LARGE SCALE GENOMIC DNA]</scope>
</reference>
<keyword evidence="2" id="KW-1185">Reference proteome</keyword>
<evidence type="ECO:0000313" key="1">
    <source>
        <dbReference type="EMBL" id="GBN61829.1"/>
    </source>
</evidence>
<accession>A0A4Y2QE08</accession>
<protein>
    <submittedName>
        <fullName evidence="1">Uncharacterized protein</fullName>
    </submittedName>
</protein>
<evidence type="ECO:0000313" key="2">
    <source>
        <dbReference type="Proteomes" id="UP000499080"/>
    </source>
</evidence>